<proteinExistence type="predicted"/>
<evidence type="ECO:0000313" key="1">
    <source>
        <dbReference type="EMBL" id="WVZ01037.1"/>
    </source>
</evidence>
<gene>
    <name evidence="1" type="ORF">V8G54_027106</name>
</gene>
<keyword evidence="2" id="KW-1185">Reference proteome</keyword>
<dbReference type="Proteomes" id="UP001374535">
    <property type="component" value="Chromosome 8"/>
</dbReference>
<sequence>MVVKDIRDGSLSELPLILQFLEAWHSREYSNWSLLSSEEMGYLQKLNESKLNDNFFRIHSIIVFSIWKHQHRNGFKVAIITLFRTQVLQASSDQGSDITFIEHIIELKNSIHVERVTFPGVNTANPHHADLP</sequence>
<accession>A0AAQ3RNS4</accession>
<dbReference type="AlphaFoldDB" id="A0AAQ3RNS4"/>
<organism evidence="1 2">
    <name type="scientific">Vigna mungo</name>
    <name type="common">Black gram</name>
    <name type="synonym">Phaseolus mungo</name>
    <dbReference type="NCBI Taxonomy" id="3915"/>
    <lineage>
        <taxon>Eukaryota</taxon>
        <taxon>Viridiplantae</taxon>
        <taxon>Streptophyta</taxon>
        <taxon>Embryophyta</taxon>
        <taxon>Tracheophyta</taxon>
        <taxon>Spermatophyta</taxon>
        <taxon>Magnoliopsida</taxon>
        <taxon>eudicotyledons</taxon>
        <taxon>Gunneridae</taxon>
        <taxon>Pentapetalae</taxon>
        <taxon>rosids</taxon>
        <taxon>fabids</taxon>
        <taxon>Fabales</taxon>
        <taxon>Fabaceae</taxon>
        <taxon>Papilionoideae</taxon>
        <taxon>50 kb inversion clade</taxon>
        <taxon>NPAAA clade</taxon>
        <taxon>indigoferoid/millettioid clade</taxon>
        <taxon>Phaseoleae</taxon>
        <taxon>Vigna</taxon>
    </lineage>
</organism>
<name>A0AAQ3RNS4_VIGMU</name>
<dbReference type="EMBL" id="CP144693">
    <property type="protein sequence ID" value="WVZ01037.1"/>
    <property type="molecule type" value="Genomic_DNA"/>
</dbReference>
<protein>
    <submittedName>
        <fullName evidence="1">Uncharacterized protein</fullName>
    </submittedName>
</protein>
<evidence type="ECO:0000313" key="2">
    <source>
        <dbReference type="Proteomes" id="UP001374535"/>
    </source>
</evidence>
<reference evidence="1 2" key="1">
    <citation type="journal article" date="2023" name="Life. Sci Alliance">
        <title>Evolutionary insights into 3D genome organization and epigenetic landscape of Vigna mungo.</title>
        <authorList>
            <person name="Junaid A."/>
            <person name="Singh B."/>
            <person name="Bhatia S."/>
        </authorList>
    </citation>
    <scope>NUCLEOTIDE SEQUENCE [LARGE SCALE GENOMIC DNA]</scope>
    <source>
        <strain evidence="1">Urdbean</strain>
    </source>
</reference>